<feature type="domain" description="Trigger factor ribosome-binding bacterial" evidence="9">
    <location>
        <begin position="559"/>
        <end position="680"/>
    </location>
</feature>
<dbReference type="PANTHER" id="PTHR33831:SF4">
    <property type="entry name" value="GPI-ANCHORED PROTEIN"/>
    <property type="match status" value="1"/>
</dbReference>
<dbReference type="AlphaFoldDB" id="A0AAU9S7T1"/>
<dbReference type="GO" id="GO:0015031">
    <property type="term" value="P:protein transport"/>
    <property type="evidence" value="ECO:0007669"/>
    <property type="project" value="InterPro"/>
</dbReference>
<comment type="function">
    <text evidence="7">Involved in protein export. Acts as a chaperone by maintaining the newly synthesized protein in an open conformation. Functions as a peptidyl-prolyl cis-trans isomerase.</text>
</comment>
<evidence type="ECO:0000256" key="5">
    <source>
        <dbReference type="ARBA" id="ARBA00023186"/>
    </source>
</evidence>
<evidence type="ECO:0000313" key="12">
    <source>
        <dbReference type="EMBL" id="CAH2060000.1"/>
    </source>
</evidence>
<feature type="signal peptide" evidence="8">
    <location>
        <begin position="1"/>
        <end position="40"/>
    </location>
</feature>
<evidence type="ECO:0000256" key="8">
    <source>
        <dbReference type="SAM" id="SignalP"/>
    </source>
</evidence>
<dbReference type="Pfam" id="PF19160">
    <property type="entry name" value="SPARK"/>
    <property type="match status" value="1"/>
</dbReference>
<keyword evidence="4" id="KW-0697">Rotamase</keyword>
<comment type="catalytic activity">
    <reaction evidence="1">
        <text>[protein]-peptidylproline (omega=180) = [protein]-peptidylproline (omega=0)</text>
        <dbReference type="Rhea" id="RHEA:16237"/>
        <dbReference type="Rhea" id="RHEA-COMP:10747"/>
        <dbReference type="Rhea" id="RHEA-COMP:10748"/>
        <dbReference type="ChEBI" id="CHEBI:83833"/>
        <dbReference type="ChEBI" id="CHEBI:83834"/>
        <dbReference type="EC" id="5.2.1.8"/>
    </reaction>
</comment>
<accession>A0AAU9S7T1</accession>
<dbReference type="FunFam" id="3.30.70.1050:FF:000004">
    <property type="entry name" value="Trigger factor"/>
    <property type="match status" value="1"/>
</dbReference>
<evidence type="ECO:0000256" key="2">
    <source>
        <dbReference type="ARBA" id="ARBA00005464"/>
    </source>
</evidence>
<feature type="domain" description="SPARK" evidence="10">
    <location>
        <begin position="102"/>
        <end position="244"/>
    </location>
</feature>
<evidence type="ECO:0000259" key="10">
    <source>
        <dbReference type="Pfam" id="PF19160"/>
    </source>
</evidence>
<evidence type="ECO:0000256" key="4">
    <source>
        <dbReference type="ARBA" id="ARBA00023110"/>
    </source>
</evidence>
<feature type="chain" id="PRO_5043975830" description="peptidylprolyl isomerase" evidence="8">
    <location>
        <begin position="41"/>
        <end position="685"/>
    </location>
</feature>
<evidence type="ECO:0000256" key="1">
    <source>
        <dbReference type="ARBA" id="ARBA00000971"/>
    </source>
</evidence>
<evidence type="ECO:0000256" key="7">
    <source>
        <dbReference type="ARBA" id="ARBA00024849"/>
    </source>
</evidence>
<dbReference type="Pfam" id="PF26584">
    <property type="entry name" value="At1g61900"/>
    <property type="match status" value="1"/>
</dbReference>
<evidence type="ECO:0000256" key="3">
    <source>
        <dbReference type="ARBA" id="ARBA00013194"/>
    </source>
</evidence>
<dbReference type="InterPro" id="IPR036611">
    <property type="entry name" value="Trigger_fac_ribosome-bd_sf"/>
</dbReference>
<dbReference type="Gene3D" id="3.30.70.1050">
    <property type="entry name" value="Trigger factor ribosome-binding domain"/>
    <property type="match status" value="1"/>
</dbReference>
<dbReference type="PANTHER" id="PTHR33831">
    <property type="entry name" value="GPI-ANCHORED PROTEIN"/>
    <property type="match status" value="1"/>
</dbReference>
<dbReference type="GO" id="GO:0003755">
    <property type="term" value="F:peptidyl-prolyl cis-trans isomerase activity"/>
    <property type="evidence" value="ECO:0007669"/>
    <property type="project" value="UniProtKB-KW"/>
</dbReference>
<dbReference type="InterPro" id="IPR043891">
    <property type="entry name" value="SPARK"/>
</dbReference>
<sequence>MRAVVSHTVPWVPQVHCNGCLVHRFLLFIIWLSSFQDVAAHYKVSEHSSSSTTSELANPPGIGVSGPIEVSPSVIPKYASPALPWTPPMYPTFPDTYEPKLTGKCPTDFQEISSVIDTAASDCSQPFAALVGNVICCPQFVSLLHIFQGQHNLKSDKLVLPDAVATDCFSDIVSILVSRRANMTIPALCSVTPSNLTGGSCPVIDVTTFEKVVNSSKLLDACRTVDPLKECCRPICQGAIMEAALIISGHQMTVGDDKIPLGGSNNVDAINDCKNVVFSYLSRKLPADKANTAFRILSSCKVNKACPLEFKQPTEVIKACRNVAAPSPSCCSSLNAYISGIQNQMLITNKQAIVCATVIGSMLRKGGVMTNIYELCDVDLKDFSVQAYGMQQGCLLRSYPADLIFDNTTGYSFTCDLTDNIAAPWPSSSSMSSLSLCAPEMSLPALPTSQTLKNHGFRGCAFGTLRFIIIWVFLLYGVRENSFLMIMQTIIHNVAFCSFNSTIIDPKPRFQFSSFVTLPPTSSVLPKFCTRSTNKQFVTICAAPSDIETFPKDESVLITKVETANSNEVKVHVEISGEKTQTVFNHVFEKMVAAAQPIPGFRRVKGGKTPDIPRDILLEILGYSKVYRQVIKRLINSAIEDYVKQEDLKVGKELTVEQSYEDLEETFEPGESFSFDAIIKLQDVS</sequence>
<name>A0AAU9S7T1_THLAR</name>
<dbReference type="InterPro" id="IPR008881">
    <property type="entry name" value="Trigger_fac_ribosome-bd_bac"/>
</dbReference>
<evidence type="ECO:0000256" key="6">
    <source>
        <dbReference type="ARBA" id="ARBA00023235"/>
    </source>
</evidence>
<dbReference type="EMBL" id="OU466860">
    <property type="protein sequence ID" value="CAH2060000.1"/>
    <property type="molecule type" value="Genomic_DNA"/>
</dbReference>
<dbReference type="Proteomes" id="UP000836841">
    <property type="component" value="Chromosome 4"/>
</dbReference>
<evidence type="ECO:0000259" key="9">
    <source>
        <dbReference type="Pfam" id="PF05697"/>
    </source>
</evidence>
<dbReference type="GO" id="GO:0005886">
    <property type="term" value="C:plasma membrane"/>
    <property type="evidence" value="ECO:0007669"/>
    <property type="project" value="TreeGrafter"/>
</dbReference>
<comment type="similarity">
    <text evidence="2">Belongs to the FKBP-type PPIase family. Tig subfamily.</text>
</comment>
<proteinExistence type="inferred from homology"/>
<gene>
    <name evidence="12" type="ORF">TAV2_LOCUS14260</name>
</gene>
<evidence type="ECO:0000259" key="11">
    <source>
        <dbReference type="Pfam" id="PF26584"/>
    </source>
</evidence>
<protein>
    <recommendedName>
        <fullName evidence="3">peptidylprolyl isomerase</fullName>
        <ecNumber evidence="3">5.2.1.8</ecNumber>
    </recommendedName>
</protein>
<dbReference type="EC" id="5.2.1.8" evidence="3"/>
<keyword evidence="13" id="KW-1185">Reference proteome</keyword>
<dbReference type="GO" id="GO:0006457">
    <property type="term" value="P:protein folding"/>
    <property type="evidence" value="ECO:0007669"/>
    <property type="project" value="InterPro"/>
</dbReference>
<dbReference type="SUPFAM" id="SSF102735">
    <property type="entry name" value="Trigger factor ribosome-binding domain"/>
    <property type="match status" value="1"/>
</dbReference>
<keyword evidence="5" id="KW-0143">Chaperone</keyword>
<keyword evidence="8" id="KW-0732">Signal</keyword>
<dbReference type="Pfam" id="PF05697">
    <property type="entry name" value="Trigger_N"/>
    <property type="match status" value="1"/>
</dbReference>
<dbReference type="InterPro" id="IPR059003">
    <property type="entry name" value="At1g61900_C"/>
</dbReference>
<reference evidence="12 13" key="1">
    <citation type="submission" date="2022-03" db="EMBL/GenBank/DDBJ databases">
        <authorList>
            <person name="Nunn A."/>
            <person name="Chopra R."/>
            <person name="Nunn A."/>
            <person name="Contreras Garrido A."/>
        </authorList>
    </citation>
    <scope>NUCLEOTIDE SEQUENCE [LARGE SCALE GENOMIC DNA]</scope>
</reference>
<feature type="domain" description="At1g61900-like C-terminal" evidence="11">
    <location>
        <begin position="304"/>
        <end position="377"/>
    </location>
</feature>
<dbReference type="InterPro" id="IPR040336">
    <property type="entry name" value="At1g61900-like"/>
</dbReference>
<keyword evidence="6" id="KW-0413">Isomerase</keyword>
<evidence type="ECO:0000313" key="13">
    <source>
        <dbReference type="Proteomes" id="UP000836841"/>
    </source>
</evidence>
<organism evidence="12 13">
    <name type="scientific">Thlaspi arvense</name>
    <name type="common">Field penny-cress</name>
    <dbReference type="NCBI Taxonomy" id="13288"/>
    <lineage>
        <taxon>Eukaryota</taxon>
        <taxon>Viridiplantae</taxon>
        <taxon>Streptophyta</taxon>
        <taxon>Embryophyta</taxon>
        <taxon>Tracheophyta</taxon>
        <taxon>Spermatophyta</taxon>
        <taxon>Magnoliopsida</taxon>
        <taxon>eudicotyledons</taxon>
        <taxon>Gunneridae</taxon>
        <taxon>Pentapetalae</taxon>
        <taxon>rosids</taxon>
        <taxon>malvids</taxon>
        <taxon>Brassicales</taxon>
        <taxon>Brassicaceae</taxon>
        <taxon>Thlaspideae</taxon>
        <taxon>Thlaspi</taxon>
    </lineage>
</organism>